<dbReference type="InterPro" id="IPR003607">
    <property type="entry name" value="HD/PDEase_dom"/>
</dbReference>
<dbReference type="KEGG" id="plei:Q9312_06700"/>
<dbReference type="InterPro" id="IPR052340">
    <property type="entry name" value="RNase_Y/CdgJ"/>
</dbReference>
<dbReference type="PANTHER" id="PTHR33525">
    <property type="match status" value="1"/>
</dbReference>
<proteinExistence type="predicted"/>
<gene>
    <name evidence="2" type="ORF">Q9312_06700</name>
</gene>
<dbReference type="Gene3D" id="1.10.3210.10">
    <property type="entry name" value="Hypothetical protein af1432"/>
    <property type="match status" value="1"/>
</dbReference>
<reference evidence="2 3" key="1">
    <citation type="submission" date="2023-08" db="EMBL/GenBank/DDBJ databases">
        <title>Pleionea litopenaei sp. nov., isolated from stomach of juvenile Litopenaeus vannamei.</title>
        <authorList>
            <person name="Rho A.M."/>
            <person name="Hwang C.Y."/>
        </authorList>
    </citation>
    <scope>NUCLEOTIDE SEQUENCE [LARGE SCALE GENOMIC DNA]</scope>
    <source>
        <strain evidence="2 3">HL-JVS1</strain>
    </source>
</reference>
<evidence type="ECO:0000313" key="3">
    <source>
        <dbReference type="Proteomes" id="UP001239782"/>
    </source>
</evidence>
<dbReference type="SUPFAM" id="SSF109604">
    <property type="entry name" value="HD-domain/PDEase-like"/>
    <property type="match status" value="1"/>
</dbReference>
<dbReference type="PANTHER" id="PTHR33525:SF3">
    <property type="entry name" value="RIBONUCLEASE Y"/>
    <property type="match status" value="1"/>
</dbReference>
<evidence type="ECO:0000313" key="2">
    <source>
        <dbReference type="EMBL" id="WMS88597.1"/>
    </source>
</evidence>
<dbReference type="Proteomes" id="UP001239782">
    <property type="component" value="Chromosome"/>
</dbReference>
<dbReference type="InterPro" id="IPR013976">
    <property type="entry name" value="HDOD"/>
</dbReference>
<name>A0AA51X7R3_9GAMM</name>
<dbReference type="EMBL" id="CP133548">
    <property type="protein sequence ID" value="WMS88597.1"/>
    <property type="molecule type" value="Genomic_DNA"/>
</dbReference>
<evidence type="ECO:0000259" key="1">
    <source>
        <dbReference type="PROSITE" id="PS51833"/>
    </source>
</evidence>
<dbReference type="AlphaFoldDB" id="A0AA51X7R3"/>
<keyword evidence="3" id="KW-1185">Reference proteome</keyword>
<accession>A0AA51X7R3</accession>
<feature type="domain" description="HDOD" evidence="1">
    <location>
        <begin position="22"/>
        <end position="209"/>
    </location>
</feature>
<dbReference type="CDD" id="cd00077">
    <property type="entry name" value="HDc"/>
    <property type="match status" value="1"/>
</dbReference>
<dbReference type="RefSeq" id="WP_309203814.1">
    <property type="nucleotide sequence ID" value="NZ_CP133548.1"/>
</dbReference>
<organism evidence="2 3">
    <name type="scientific">Pleionea litopenaei</name>
    <dbReference type="NCBI Taxonomy" id="3070815"/>
    <lineage>
        <taxon>Bacteria</taxon>
        <taxon>Pseudomonadati</taxon>
        <taxon>Pseudomonadota</taxon>
        <taxon>Gammaproteobacteria</taxon>
        <taxon>Oceanospirillales</taxon>
        <taxon>Pleioneaceae</taxon>
        <taxon>Pleionea</taxon>
    </lineage>
</organism>
<sequence>MSLEQTFLAELLDAIKNDRLTLPTLPEVALRIREAVEDPDATSSAIADEIAKDAALAARIIKVANSPLLRGRVAVDNLQLAITRMGIAFVRNLATGLAMEQMFQATNDQVDAKLRETWEHSIEVASICQVLASHFTNLKPDQAMLAGLVHEIGTLPILTCAEDTPEILEHAGVLEKIIQRLHPKIGYSILKTWDFPAELVSVPLGYLDFTRKHDGPADYADLVTVANLQSYAGTNHPLANVPWEEVPAFEKLGMSPEVDVHEVDELAEDLNEARSALT</sequence>
<dbReference type="Pfam" id="PF08668">
    <property type="entry name" value="HDOD"/>
    <property type="match status" value="1"/>
</dbReference>
<protein>
    <submittedName>
        <fullName evidence="2">HDOD domain-containing protein</fullName>
    </submittedName>
</protein>
<dbReference type="PROSITE" id="PS51833">
    <property type="entry name" value="HDOD"/>
    <property type="match status" value="1"/>
</dbReference>